<feature type="compositionally biased region" description="Basic and acidic residues" evidence="1">
    <location>
        <begin position="28"/>
        <end position="47"/>
    </location>
</feature>
<accession>A0A915I1Y4</accession>
<name>A0A915I1Y4_ROMCU</name>
<dbReference type="Proteomes" id="UP000887565">
    <property type="component" value="Unplaced"/>
</dbReference>
<feature type="region of interest" description="Disordered" evidence="1">
    <location>
        <begin position="19"/>
        <end position="58"/>
    </location>
</feature>
<dbReference type="AlphaFoldDB" id="A0A915I1Y4"/>
<organism evidence="2 3">
    <name type="scientific">Romanomermis culicivorax</name>
    <name type="common">Nematode worm</name>
    <dbReference type="NCBI Taxonomy" id="13658"/>
    <lineage>
        <taxon>Eukaryota</taxon>
        <taxon>Metazoa</taxon>
        <taxon>Ecdysozoa</taxon>
        <taxon>Nematoda</taxon>
        <taxon>Enoplea</taxon>
        <taxon>Dorylaimia</taxon>
        <taxon>Mermithida</taxon>
        <taxon>Mermithoidea</taxon>
        <taxon>Mermithidae</taxon>
        <taxon>Romanomermis</taxon>
    </lineage>
</organism>
<reference evidence="3" key="1">
    <citation type="submission" date="2022-11" db="UniProtKB">
        <authorList>
            <consortium name="WormBaseParasite"/>
        </authorList>
    </citation>
    <scope>IDENTIFICATION</scope>
</reference>
<keyword evidence="2" id="KW-1185">Reference proteome</keyword>
<evidence type="ECO:0000313" key="3">
    <source>
        <dbReference type="WBParaSite" id="nRc.2.0.1.t07477-RA"/>
    </source>
</evidence>
<protein>
    <submittedName>
        <fullName evidence="3">Uncharacterized protein</fullName>
    </submittedName>
</protein>
<proteinExistence type="predicted"/>
<dbReference type="WBParaSite" id="nRc.2.0.1.t07477-RA">
    <property type="protein sequence ID" value="nRc.2.0.1.t07477-RA"/>
    <property type="gene ID" value="nRc.2.0.1.g07477"/>
</dbReference>
<evidence type="ECO:0000256" key="1">
    <source>
        <dbReference type="SAM" id="MobiDB-lite"/>
    </source>
</evidence>
<evidence type="ECO:0000313" key="2">
    <source>
        <dbReference type="Proteomes" id="UP000887565"/>
    </source>
</evidence>
<sequence>MINFSCILGGRRLVADPNVDMSNVEEPPLDKGNMDNDGAFEKDHNMEDDSGIDNNFNDDGGEGVCFQVSKRQARWTQTL</sequence>